<keyword evidence="2" id="KW-1185">Reference proteome</keyword>
<dbReference type="Pfam" id="PF16993">
    <property type="entry name" value="Asp1"/>
    <property type="match status" value="1"/>
</dbReference>
<dbReference type="EMBL" id="LR134266">
    <property type="protein sequence ID" value="VED67966.1"/>
    <property type="molecule type" value="Genomic_DNA"/>
</dbReference>
<dbReference type="KEGG" id="svf:NCTC3166_01803"/>
<proteinExistence type="predicted"/>
<evidence type="ECO:0000313" key="2">
    <source>
        <dbReference type="Proteomes" id="UP000270025"/>
    </source>
</evidence>
<dbReference type="GO" id="GO:0015031">
    <property type="term" value="P:protein transport"/>
    <property type="evidence" value="ECO:0007669"/>
    <property type="project" value="InterPro"/>
</dbReference>
<gene>
    <name evidence="1" type="primary">asp1</name>
    <name evidence="1" type="ORF">NCTC3166_01803</name>
</gene>
<accession>A0A447Z6Q4</accession>
<sequence length="525" mass="61113">MYYFIPAWYGSERIWHNTTMPWYWSKDMIEFDETIHQIRVFHEAGVDRKLVLPHYCPQLRYYLHRQDLLETDYLSTFDHIQGVSPHQEMVPIQIEDLEWPAHTSFTYTPFQIVAFCRGQEIASIDLGIDGNILSVRRVKDKETVYVQYLDDRGFISSVIYYKEGSPFFQDYLTPEGEWVLRELLTDASHMVFVNEAFQKQFKRETYPDMGEVVAEKMKASLGDLVPDQDRLVIAAHPANLPFVQQVGLGVSKVLSFYGQRQPLSQEDSSLHFSLKEVDLVLTDSEKTKQALLGLAPSLASKVHRLTSFDSRLRLGSSQERKESKIFFYLDEKNLPSQSVLQKVFEILGKNPLFEVVFAIYNASDEAVATLDHQLEDLARERGIASIGVQVDSQELGENHLLEDAPLFEKKQDRYRVRNFFNENDIIKELEQTRLIVDISEEPNLYTQIAGISAGIPQINRTQTEYVDHLRNGYVLEEMEEELEKAMDYFLRDLKPWNESLIYSVEKIQEYTGQRLIAKWEGWMKN</sequence>
<protein>
    <submittedName>
        <fullName evidence="1">Accessory secretory protein</fullName>
    </submittedName>
</protein>
<reference evidence="1 2" key="1">
    <citation type="submission" date="2018-12" db="EMBL/GenBank/DDBJ databases">
        <authorList>
            <consortium name="Pathogen Informatics"/>
        </authorList>
    </citation>
    <scope>NUCLEOTIDE SEQUENCE [LARGE SCALE GENOMIC DNA]</scope>
    <source>
        <strain evidence="1 2">NCTC3166</strain>
    </source>
</reference>
<dbReference type="InterPro" id="IPR022372">
    <property type="entry name" value="Accessory_SS_Asp1"/>
</dbReference>
<dbReference type="AlphaFoldDB" id="A0A447Z6Q4"/>
<name>A0A447Z6Q4_9STRE</name>
<dbReference type="NCBIfam" id="TIGR03713">
    <property type="entry name" value="acc_sec_asp1"/>
    <property type="match status" value="1"/>
</dbReference>
<dbReference type="RefSeq" id="WP_126404906.1">
    <property type="nucleotide sequence ID" value="NZ_LR134266.1"/>
</dbReference>
<evidence type="ECO:0000313" key="1">
    <source>
        <dbReference type="EMBL" id="VED67966.1"/>
    </source>
</evidence>
<organism evidence="1 2">
    <name type="scientific">Streptococcus viridans</name>
    <dbReference type="NCBI Taxonomy" id="78535"/>
    <lineage>
        <taxon>Bacteria</taxon>
        <taxon>Bacillati</taxon>
        <taxon>Bacillota</taxon>
        <taxon>Bacilli</taxon>
        <taxon>Lactobacillales</taxon>
        <taxon>Streptococcaceae</taxon>
        <taxon>Streptococcus</taxon>
    </lineage>
</organism>
<dbReference type="Proteomes" id="UP000270025">
    <property type="component" value="Chromosome"/>
</dbReference>